<dbReference type="Pfam" id="PF06580">
    <property type="entry name" value="His_kinase"/>
    <property type="match status" value="1"/>
</dbReference>
<dbReference type="OrthoDB" id="927174at2"/>
<dbReference type="Proteomes" id="UP000294155">
    <property type="component" value="Unassembled WGS sequence"/>
</dbReference>
<feature type="domain" description="Signal transduction histidine kinase internal region" evidence="2">
    <location>
        <begin position="188"/>
        <end position="264"/>
    </location>
</feature>
<reference evidence="3 4" key="1">
    <citation type="submission" date="2019-02" db="EMBL/GenBank/DDBJ databases">
        <title>Bacterial novel species isolated from soil.</title>
        <authorList>
            <person name="Jung H.-Y."/>
        </authorList>
    </citation>
    <scope>NUCLEOTIDE SEQUENCE [LARGE SCALE GENOMIC DNA]</scope>
    <source>
        <strain evidence="3 4">1-3-3-3</strain>
    </source>
</reference>
<keyword evidence="1" id="KW-1133">Transmembrane helix</keyword>
<dbReference type="PANTHER" id="PTHR34220:SF7">
    <property type="entry name" value="SENSOR HISTIDINE KINASE YPDA"/>
    <property type="match status" value="1"/>
</dbReference>
<sequence length="385" mass="42810">MRIAPTDGRSSRAAGWNAALVGKEWQLSAGPPTGLVKLLRMLFLRPSRSDILTAAAYWPVATAVILPAYVQEFGWPLALTTMAYTVLLDSATVFCLVFGLVPNLLVARYRRPALLLLVGFMLASGVLYAGGYGLILRQPVAWTPMALVAGIIRHAFSYGMLAVLLTGKRYFEVQQRLVLSQKAHAESELRNLRAQLDPHFLFNNLNVLRGLIQHDPRVADEYLTHFAGLYRYLIRHKDEDFVPLTEELHFGQEYIYLLRHRFGAAYAFREHLPTAELEQLLVVPGTLQLLLENAIKHNAGDEDDPLVITIEATATALTVRHPRRPKLTAVDSTGTGLANLRERYQLLTGQLLQVRSGAEFCVTVPVLPTAGNSRAGRLPAWQRAT</sequence>
<dbReference type="PANTHER" id="PTHR34220">
    <property type="entry name" value="SENSOR HISTIDINE KINASE YPDA"/>
    <property type="match status" value="1"/>
</dbReference>
<keyword evidence="1" id="KW-0812">Transmembrane</keyword>
<dbReference type="AlphaFoldDB" id="A0A4Q5LG08"/>
<feature type="transmembrane region" description="Helical" evidence="1">
    <location>
        <begin position="113"/>
        <end position="135"/>
    </location>
</feature>
<keyword evidence="1" id="KW-0472">Membrane</keyword>
<protein>
    <recommendedName>
        <fullName evidence="2">Signal transduction histidine kinase internal region domain-containing protein</fullName>
    </recommendedName>
</protein>
<dbReference type="Gene3D" id="3.30.565.10">
    <property type="entry name" value="Histidine kinase-like ATPase, C-terminal domain"/>
    <property type="match status" value="1"/>
</dbReference>
<gene>
    <name evidence="3" type="ORF">EWM57_01290</name>
</gene>
<dbReference type="InterPro" id="IPR010559">
    <property type="entry name" value="Sig_transdc_His_kin_internal"/>
</dbReference>
<evidence type="ECO:0000259" key="2">
    <source>
        <dbReference type="Pfam" id="PF06580"/>
    </source>
</evidence>
<dbReference type="InterPro" id="IPR036890">
    <property type="entry name" value="HATPase_C_sf"/>
</dbReference>
<name>A0A4Q5LG08_9BACT</name>
<organism evidence="3 4">
    <name type="scientific">Hymenobacter persicinus</name>
    <dbReference type="NCBI Taxonomy" id="2025506"/>
    <lineage>
        <taxon>Bacteria</taxon>
        <taxon>Pseudomonadati</taxon>
        <taxon>Bacteroidota</taxon>
        <taxon>Cytophagia</taxon>
        <taxon>Cytophagales</taxon>
        <taxon>Hymenobacteraceae</taxon>
        <taxon>Hymenobacter</taxon>
    </lineage>
</organism>
<evidence type="ECO:0000313" key="3">
    <source>
        <dbReference type="EMBL" id="RYU84354.1"/>
    </source>
</evidence>
<feature type="transmembrane region" description="Helical" evidence="1">
    <location>
        <begin position="141"/>
        <end position="166"/>
    </location>
</feature>
<keyword evidence="4" id="KW-1185">Reference proteome</keyword>
<dbReference type="GO" id="GO:0016020">
    <property type="term" value="C:membrane"/>
    <property type="evidence" value="ECO:0007669"/>
    <property type="project" value="InterPro"/>
</dbReference>
<feature type="transmembrane region" description="Helical" evidence="1">
    <location>
        <begin position="82"/>
        <end position="101"/>
    </location>
</feature>
<evidence type="ECO:0000313" key="4">
    <source>
        <dbReference type="Proteomes" id="UP000294155"/>
    </source>
</evidence>
<evidence type="ECO:0000256" key="1">
    <source>
        <dbReference type="SAM" id="Phobius"/>
    </source>
</evidence>
<proteinExistence type="predicted"/>
<dbReference type="InterPro" id="IPR050640">
    <property type="entry name" value="Bact_2-comp_sensor_kinase"/>
</dbReference>
<comment type="caution">
    <text evidence="3">The sequence shown here is derived from an EMBL/GenBank/DDBJ whole genome shotgun (WGS) entry which is preliminary data.</text>
</comment>
<dbReference type="EMBL" id="SEWE01000002">
    <property type="protein sequence ID" value="RYU84354.1"/>
    <property type="molecule type" value="Genomic_DNA"/>
</dbReference>
<dbReference type="GO" id="GO:0000155">
    <property type="term" value="F:phosphorelay sensor kinase activity"/>
    <property type="evidence" value="ECO:0007669"/>
    <property type="project" value="InterPro"/>
</dbReference>
<feature type="transmembrane region" description="Helical" evidence="1">
    <location>
        <begin position="51"/>
        <end position="70"/>
    </location>
</feature>
<accession>A0A4Q5LG08</accession>